<dbReference type="Pfam" id="PF00528">
    <property type="entry name" value="BPD_transp_1"/>
    <property type="match status" value="1"/>
</dbReference>
<evidence type="ECO:0000256" key="6">
    <source>
        <dbReference type="ARBA" id="ARBA00023136"/>
    </source>
</evidence>
<keyword evidence="3" id="KW-1003">Cell membrane</keyword>
<organism evidence="9 10">
    <name type="scientific">Iocasia fonsfrigidae</name>
    <dbReference type="NCBI Taxonomy" id="2682810"/>
    <lineage>
        <taxon>Bacteria</taxon>
        <taxon>Bacillati</taxon>
        <taxon>Bacillota</taxon>
        <taxon>Clostridia</taxon>
        <taxon>Halanaerobiales</taxon>
        <taxon>Halanaerobiaceae</taxon>
        <taxon>Iocasia</taxon>
    </lineage>
</organism>
<dbReference type="InterPro" id="IPR000515">
    <property type="entry name" value="MetI-like"/>
</dbReference>
<feature type="domain" description="ABC transmembrane type-1" evidence="8">
    <location>
        <begin position="77"/>
        <end position="269"/>
    </location>
</feature>
<dbReference type="AlphaFoldDB" id="A0A8A7KC38"/>
<feature type="transmembrane region" description="Helical" evidence="7">
    <location>
        <begin position="145"/>
        <end position="168"/>
    </location>
</feature>
<dbReference type="CDD" id="cd06261">
    <property type="entry name" value="TM_PBP2"/>
    <property type="match status" value="1"/>
</dbReference>
<feature type="transmembrane region" description="Helical" evidence="7">
    <location>
        <begin position="81"/>
        <end position="100"/>
    </location>
</feature>
<comment type="similarity">
    <text evidence="7">Belongs to the binding-protein-dependent transport system permease family.</text>
</comment>
<evidence type="ECO:0000256" key="4">
    <source>
        <dbReference type="ARBA" id="ARBA00022692"/>
    </source>
</evidence>
<evidence type="ECO:0000256" key="2">
    <source>
        <dbReference type="ARBA" id="ARBA00022448"/>
    </source>
</evidence>
<dbReference type="PANTHER" id="PTHR43744:SF4">
    <property type="entry name" value="OSMOPROTECTIVE COMPOUNDS UPTAKE PERMEASE PROTEIN GGTD"/>
    <property type="match status" value="1"/>
</dbReference>
<keyword evidence="10" id="KW-1185">Reference proteome</keyword>
<dbReference type="PANTHER" id="PTHR43744">
    <property type="entry name" value="ABC TRANSPORTER PERMEASE PROTEIN MG189-RELATED-RELATED"/>
    <property type="match status" value="1"/>
</dbReference>
<evidence type="ECO:0000313" key="10">
    <source>
        <dbReference type="Proteomes" id="UP000665020"/>
    </source>
</evidence>
<feature type="transmembrane region" description="Helical" evidence="7">
    <location>
        <begin position="12"/>
        <end position="32"/>
    </location>
</feature>
<evidence type="ECO:0000256" key="3">
    <source>
        <dbReference type="ARBA" id="ARBA00022475"/>
    </source>
</evidence>
<protein>
    <submittedName>
        <fullName evidence="9">ABC transporter permease subunit</fullName>
    </submittedName>
</protein>
<dbReference type="GO" id="GO:0005886">
    <property type="term" value="C:plasma membrane"/>
    <property type="evidence" value="ECO:0007669"/>
    <property type="project" value="UniProtKB-SubCell"/>
</dbReference>
<sequence length="284" mass="31577">MESNKAFAKIILHLLIIITIFVWILPTMGLLITSFRPAEDVNNTGWWTVFSSPLDFTQYTIENYSRVFHSVGMDVAFKNSFLIAIFGTLIPVVVAAFAAFGLSKLSFKGRGIVYGVIISLLVVPLQLTFIPILKLYNIINLSGTFVGLWLAHTGYGLPLAVFMLHNFFQGLPDDLFEAAYIDGASIWTVFYRLALPLSVPAIASLFIFQFLWVWNDLLVALIYLGGSRSVAPLTMKLTNLVGSYGQDWHLLTSAAFISMIIPLIIFFSLQRYFVKGILAGSVKG</sequence>
<evidence type="ECO:0000256" key="1">
    <source>
        <dbReference type="ARBA" id="ARBA00004651"/>
    </source>
</evidence>
<dbReference type="GO" id="GO:0055085">
    <property type="term" value="P:transmembrane transport"/>
    <property type="evidence" value="ECO:0007669"/>
    <property type="project" value="InterPro"/>
</dbReference>
<proteinExistence type="inferred from homology"/>
<evidence type="ECO:0000256" key="5">
    <source>
        <dbReference type="ARBA" id="ARBA00022989"/>
    </source>
</evidence>
<feature type="transmembrane region" description="Helical" evidence="7">
    <location>
        <begin position="189"/>
        <end position="214"/>
    </location>
</feature>
<keyword evidence="2 7" id="KW-0813">Transport</keyword>
<gene>
    <name evidence="9" type="ORF">GM661_16385</name>
</gene>
<dbReference type="InterPro" id="IPR035906">
    <property type="entry name" value="MetI-like_sf"/>
</dbReference>
<dbReference type="EMBL" id="CP046640">
    <property type="protein sequence ID" value="QTL99423.1"/>
    <property type="molecule type" value="Genomic_DNA"/>
</dbReference>
<dbReference type="Gene3D" id="1.10.3720.10">
    <property type="entry name" value="MetI-like"/>
    <property type="match status" value="1"/>
</dbReference>
<keyword evidence="6 7" id="KW-0472">Membrane</keyword>
<dbReference type="SUPFAM" id="SSF161098">
    <property type="entry name" value="MetI-like"/>
    <property type="match status" value="1"/>
</dbReference>
<evidence type="ECO:0000259" key="8">
    <source>
        <dbReference type="PROSITE" id="PS50928"/>
    </source>
</evidence>
<dbReference type="KEGG" id="ifn:GM661_16385"/>
<dbReference type="Proteomes" id="UP000665020">
    <property type="component" value="Chromosome"/>
</dbReference>
<comment type="subcellular location">
    <subcellularLocation>
        <location evidence="1 7">Cell membrane</location>
        <topology evidence="1 7">Multi-pass membrane protein</topology>
    </subcellularLocation>
</comment>
<evidence type="ECO:0000313" key="9">
    <source>
        <dbReference type="EMBL" id="QTL99423.1"/>
    </source>
</evidence>
<dbReference type="RefSeq" id="WP_230867772.1">
    <property type="nucleotide sequence ID" value="NZ_CP046640.1"/>
</dbReference>
<feature type="transmembrane region" description="Helical" evidence="7">
    <location>
        <begin position="248"/>
        <end position="269"/>
    </location>
</feature>
<keyword evidence="5 7" id="KW-1133">Transmembrane helix</keyword>
<keyword evidence="4 7" id="KW-0812">Transmembrane</keyword>
<evidence type="ECO:0000256" key="7">
    <source>
        <dbReference type="RuleBase" id="RU363032"/>
    </source>
</evidence>
<name>A0A8A7KC38_9FIRM</name>
<dbReference type="PROSITE" id="PS50928">
    <property type="entry name" value="ABC_TM1"/>
    <property type="match status" value="1"/>
</dbReference>
<reference evidence="9" key="1">
    <citation type="submission" date="2019-12" db="EMBL/GenBank/DDBJ databases">
        <authorList>
            <person name="zhang j."/>
            <person name="sun C.M."/>
        </authorList>
    </citation>
    <scope>NUCLEOTIDE SEQUENCE</scope>
    <source>
        <strain evidence="9">NS-1</strain>
    </source>
</reference>
<accession>A0A8A7KC38</accession>
<feature type="transmembrane region" description="Helical" evidence="7">
    <location>
        <begin position="112"/>
        <end position="133"/>
    </location>
</feature>